<keyword evidence="7 11" id="KW-1133">Transmembrane helix</keyword>
<dbReference type="SUPFAM" id="SSF81336">
    <property type="entry name" value="F1F0 ATP synthase subunit A"/>
    <property type="match status" value="1"/>
</dbReference>
<keyword evidence="11" id="KW-1003">Cell membrane</keyword>
<evidence type="ECO:0000256" key="2">
    <source>
        <dbReference type="ARBA" id="ARBA00006810"/>
    </source>
</evidence>
<keyword evidence="9 11" id="KW-0472">Membrane</keyword>
<evidence type="ECO:0000313" key="14">
    <source>
        <dbReference type="Proteomes" id="UP001321582"/>
    </source>
</evidence>
<comment type="similarity">
    <text evidence="2 11 12">Belongs to the ATPase A chain family.</text>
</comment>
<dbReference type="GO" id="GO:0046933">
    <property type="term" value="F:proton-transporting ATP synthase activity, rotational mechanism"/>
    <property type="evidence" value="ECO:0007669"/>
    <property type="project" value="UniProtKB-UniRule"/>
</dbReference>
<keyword evidence="3 11" id="KW-0813">Transport</keyword>
<evidence type="ECO:0000256" key="6">
    <source>
        <dbReference type="ARBA" id="ARBA00022781"/>
    </source>
</evidence>
<keyword evidence="6 11" id="KW-0375">Hydrogen ion transport</keyword>
<dbReference type="CDD" id="cd00310">
    <property type="entry name" value="ATP-synt_Fo_a_6"/>
    <property type="match status" value="1"/>
</dbReference>
<keyword evidence="10 11" id="KW-0066">ATP synthesis</keyword>
<evidence type="ECO:0000256" key="12">
    <source>
        <dbReference type="RuleBase" id="RU000483"/>
    </source>
</evidence>
<evidence type="ECO:0000313" key="13">
    <source>
        <dbReference type="EMBL" id="BDU50009.1"/>
    </source>
</evidence>
<comment type="function">
    <text evidence="11 12">Key component of the proton channel; it plays a direct role in the translocation of protons across the membrane.</text>
</comment>
<feature type="transmembrane region" description="Helical" evidence="11">
    <location>
        <begin position="99"/>
        <end position="124"/>
    </location>
</feature>
<dbReference type="KEGG" id="haby:HLVA_05780"/>
<dbReference type="RefSeq" id="WP_307904946.1">
    <property type="nucleotide sequence ID" value="NZ_AP027059.1"/>
</dbReference>
<keyword evidence="4 11" id="KW-0138">CF(0)</keyword>
<dbReference type="PANTHER" id="PTHR42823:SF3">
    <property type="entry name" value="ATP SYNTHASE SUBUNIT A, CHLOROPLASTIC"/>
    <property type="match status" value="1"/>
</dbReference>
<name>A0AAU9DH21_9FUSO</name>
<proteinExistence type="inferred from homology"/>
<dbReference type="Gene3D" id="1.20.120.220">
    <property type="entry name" value="ATP synthase, F0 complex, subunit A"/>
    <property type="match status" value="1"/>
</dbReference>
<dbReference type="HAMAP" id="MF_01393">
    <property type="entry name" value="ATP_synth_a_bact"/>
    <property type="match status" value="1"/>
</dbReference>
<organism evidence="13 14">
    <name type="scientific">Haliovirga abyssi</name>
    <dbReference type="NCBI Taxonomy" id="2996794"/>
    <lineage>
        <taxon>Bacteria</taxon>
        <taxon>Fusobacteriati</taxon>
        <taxon>Fusobacteriota</taxon>
        <taxon>Fusobacteriia</taxon>
        <taxon>Fusobacteriales</taxon>
        <taxon>Haliovirgaceae</taxon>
        <taxon>Haliovirga</taxon>
    </lineage>
</organism>
<dbReference type="PROSITE" id="PS00449">
    <property type="entry name" value="ATPASE_A"/>
    <property type="match status" value="1"/>
</dbReference>
<dbReference type="GO" id="GO:0042777">
    <property type="term" value="P:proton motive force-driven plasma membrane ATP synthesis"/>
    <property type="evidence" value="ECO:0007669"/>
    <property type="project" value="TreeGrafter"/>
</dbReference>
<feature type="transmembrane region" description="Helical" evidence="11">
    <location>
        <begin position="144"/>
        <end position="163"/>
    </location>
</feature>
<evidence type="ECO:0000256" key="5">
    <source>
        <dbReference type="ARBA" id="ARBA00022692"/>
    </source>
</evidence>
<dbReference type="InterPro" id="IPR000568">
    <property type="entry name" value="ATP_synth_F0_asu"/>
</dbReference>
<feature type="transmembrane region" description="Helical" evidence="11">
    <location>
        <begin position="201"/>
        <end position="223"/>
    </location>
</feature>
<dbReference type="Proteomes" id="UP001321582">
    <property type="component" value="Chromosome"/>
</dbReference>
<dbReference type="PRINTS" id="PR00123">
    <property type="entry name" value="ATPASEA"/>
</dbReference>
<evidence type="ECO:0000256" key="8">
    <source>
        <dbReference type="ARBA" id="ARBA00023065"/>
    </source>
</evidence>
<dbReference type="Pfam" id="PF00119">
    <property type="entry name" value="ATP-synt_A"/>
    <property type="match status" value="1"/>
</dbReference>
<dbReference type="GO" id="GO:0005886">
    <property type="term" value="C:plasma membrane"/>
    <property type="evidence" value="ECO:0007669"/>
    <property type="project" value="UniProtKB-SubCell"/>
</dbReference>
<dbReference type="InterPro" id="IPR045082">
    <property type="entry name" value="ATP_syn_F0_a_bact/chloroplast"/>
</dbReference>
<accession>A0AAU9DH21</accession>
<evidence type="ECO:0000256" key="9">
    <source>
        <dbReference type="ARBA" id="ARBA00023136"/>
    </source>
</evidence>
<dbReference type="PANTHER" id="PTHR42823">
    <property type="entry name" value="ATP SYNTHASE SUBUNIT A, CHLOROPLASTIC"/>
    <property type="match status" value="1"/>
</dbReference>
<feature type="transmembrane region" description="Helical" evidence="11">
    <location>
        <begin position="229"/>
        <end position="251"/>
    </location>
</feature>
<sequence length="262" mass="29283">MFKFVAPPLVEGPHVMFAIHTSEHFPFAMKLADGSFGLPVTNTVTTTWFIIVFLAVLFWWGLKDLKLKPTKKQVFFEILFSFYDSLVESTFGKKRKKKYVLYISTLITFLLIANTITFFPIPGISFENGGISIAPLFRGPTADMNTTVGLALITTMTFLFASISTRGFLGYLKGLAEPNILMFPLNVIGEFAKPINISMRLFGNMFAGMVILGLLYMVAPAIIPAPLHLYFDLFSGVVQSYVFTMLTMVYISSALKEEEAEI</sequence>
<keyword evidence="8 11" id="KW-0406">Ion transport</keyword>
<dbReference type="EMBL" id="AP027059">
    <property type="protein sequence ID" value="BDU50009.1"/>
    <property type="molecule type" value="Genomic_DNA"/>
</dbReference>
<dbReference type="AlphaFoldDB" id="A0AAU9DH21"/>
<keyword evidence="5 11" id="KW-0812">Transmembrane</keyword>
<reference evidence="13 14" key="1">
    <citation type="submission" date="2022-11" db="EMBL/GenBank/DDBJ databases">
        <title>Haliovirga abyssi gen. nov., sp. nov., a mesophilic fermentative bacterium isolated from the Iheya North hydrothermal field and the proposal of Haliovirgaceae fam. nov.</title>
        <authorList>
            <person name="Miyazaki U."/>
            <person name="Tame A."/>
            <person name="Miyazaki J."/>
            <person name="Takai K."/>
            <person name="Sawayama S."/>
            <person name="Kitajima M."/>
            <person name="Okamoto A."/>
            <person name="Nakagawa S."/>
        </authorList>
    </citation>
    <scope>NUCLEOTIDE SEQUENCE [LARGE SCALE GENOMIC DNA]</scope>
    <source>
        <strain evidence="13 14">IC12</strain>
    </source>
</reference>
<dbReference type="InterPro" id="IPR035908">
    <property type="entry name" value="F0_ATP_A_sf"/>
</dbReference>
<evidence type="ECO:0000256" key="3">
    <source>
        <dbReference type="ARBA" id="ARBA00022448"/>
    </source>
</evidence>
<dbReference type="GO" id="GO:0045259">
    <property type="term" value="C:proton-transporting ATP synthase complex"/>
    <property type="evidence" value="ECO:0007669"/>
    <property type="project" value="UniProtKB-KW"/>
</dbReference>
<gene>
    <name evidence="11 13" type="primary">atpB</name>
    <name evidence="13" type="ORF">HLVA_05780</name>
</gene>
<dbReference type="InterPro" id="IPR023011">
    <property type="entry name" value="ATP_synth_F0_asu_AS"/>
</dbReference>
<dbReference type="NCBIfam" id="TIGR01131">
    <property type="entry name" value="ATP_synt_6_or_A"/>
    <property type="match status" value="1"/>
</dbReference>
<evidence type="ECO:0000256" key="7">
    <source>
        <dbReference type="ARBA" id="ARBA00022989"/>
    </source>
</evidence>
<feature type="transmembrane region" description="Helical" evidence="11">
    <location>
        <begin position="45"/>
        <end position="62"/>
    </location>
</feature>
<evidence type="ECO:0000256" key="10">
    <source>
        <dbReference type="ARBA" id="ARBA00023310"/>
    </source>
</evidence>
<evidence type="ECO:0000256" key="4">
    <source>
        <dbReference type="ARBA" id="ARBA00022547"/>
    </source>
</evidence>
<comment type="subcellular location">
    <subcellularLocation>
        <location evidence="11 12">Cell membrane</location>
        <topology evidence="11 12">Multi-pass membrane protein</topology>
    </subcellularLocation>
    <subcellularLocation>
        <location evidence="1">Membrane</location>
        <topology evidence="1">Multi-pass membrane protein</topology>
    </subcellularLocation>
</comment>
<evidence type="ECO:0000256" key="1">
    <source>
        <dbReference type="ARBA" id="ARBA00004141"/>
    </source>
</evidence>
<evidence type="ECO:0000256" key="11">
    <source>
        <dbReference type="HAMAP-Rule" id="MF_01393"/>
    </source>
</evidence>
<keyword evidence="14" id="KW-1185">Reference proteome</keyword>
<protein>
    <recommendedName>
        <fullName evidence="11 12">ATP synthase subunit a</fullName>
    </recommendedName>
    <alternativeName>
        <fullName evidence="11">ATP synthase F0 sector subunit a</fullName>
    </alternativeName>
    <alternativeName>
        <fullName evidence="11">F-ATPase subunit 6</fullName>
    </alternativeName>
</protein>